<comment type="subcellular location">
    <subcellularLocation>
        <location evidence="1">Cell projection</location>
        <location evidence="1">Cilium</location>
    </subcellularLocation>
    <subcellularLocation>
        <location evidence="2">Cytoplasm</location>
        <location evidence="2">Cytoskeleton</location>
    </subcellularLocation>
</comment>
<name>A0A1B0AGF6_GLOPL</name>
<dbReference type="Pfam" id="PF13864">
    <property type="entry name" value="Enkurin"/>
    <property type="match status" value="1"/>
</dbReference>
<feature type="region of interest" description="Disordered" evidence="6">
    <location>
        <begin position="210"/>
        <end position="232"/>
    </location>
</feature>
<dbReference type="AlphaFoldDB" id="A0A1B0AGF6"/>
<evidence type="ECO:0000256" key="4">
    <source>
        <dbReference type="ARBA" id="ARBA00023212"/>
    </source>
</evidence>
<keyword evidence="3" id="KW-0963">Cytoplasm</keyword>
<organism evidence="8 9">
    <name type="scientific">Glossina pallidipes</name>
    <name type="common">Tsetse fly</name>
    <dbReference type="NCBI Taxonomy" id="7398"/>
    <lineage>
        <taxon>Eukaryota</taxon>
        <taxon>Metazoa</taxon>
        <taxon>Ecdysozoa</taxon>
        <taxon>Arthropoda</taxon>
        <taxon>Hexapoda</taxon>
        <taxon>Insecta</taxon>
        <taxon>Pterygota</taxon>
        <taxon>Neoptera</taxon>
        <taxon>Endopterygota</taxon>
        <taxon>Diptera</taxon>
        <taxon>Brachycera</taxon>
        <taxon>Muscomorpha</taxon>
        <taxon>Hippoboscoidea</taxon>
        <taxon>Glossinidae</taxon>
        <taxon>Glossina</taxon>
    </lineage>
</organism>
<dbReference type="InterPro" id="IPR027012">
    <property type="entry name" value="Enkurin_dom"/>
</dbReference>
<evidence type="ECO:0000313" key="8">
    <source>
        <dbReference type="EnsemblMetazoa" id="GPAI044946-PA"/>
    </source>
</evidence>
<dbReference type="GO" id="GO:0005881">
    <property type="term" value="C:cytoplasmic microtubule"/>
    <property type="evidence" value="ECO:0007669"/>
    <property type="project" value="TreeGrafter"/>
</dbReference>
<evidence type="ECO:0000259" key="7">
    <source>
        <dbReference type="PROSITE" id="PS51665"/>
    </source>
</evidence>
<feature type="region of interest" description="Disordered" evidence="6">
    <location>
        <begin position="253"/>
        <end position="318"/>
    </location>
</feature>
<feature type="domain" description="Enkurin" evidence="7">
    <location>
        <begin position="330"/>
        <end position="422"/>
    </location>
</feature>
<evidence type="ECO:0000313" key="9">
    <source>
        <dbReference type="Proteomes" id="UP000092445"/>
    </source>
</evidence>
<proteinExistence type="predicted"/>
<dbReference type="PROSITE" id="PS51665">
    <property type="entry name" value="ENKURIN"/>
    <property type="match status" value="1"/>
</dbReference>
<keyword evidence="5" id="KW-0966">Cell projection</keyword>
<dbReference type="InterPro" id="IPR052102">
    <property type="entry name" value="Enkurin_domain-protein"/>
</dbReference>
<protein>
    <submittedName>
        <fullName evidence="8">Enkurin domain-containing protein</fullName>
    </submittedName>
</protein>
<dbReference type="EnsemblMetazoa" id="GPAI044946-RA">
    <property type="protein sequence ID" value="GPAI044946-PA"/>
    <property type="gene ID" value="GPAI044946"/>
</dbReference>
<evidence type="ECO:0000256" key="6">
    <source>
        <dbReference type="SAM" id="MobiDB-lite"/>
    </source>
</evidence>
<keyword evidence="9" id="KW-1185">Reference proteome</keyword>
<evidence type="ECO:0000256" key="2">
    <source>
        <dbReference type="ARBA" id="ARBA00004245"/>
    </source>
</evidence>
<reference evidence="9" key="1">
    <citation type="submission" date="2014-03" db="EMBL/GenBank/DDBJ databases">
        <authorList>
            <person name="Aksoy S."/>
            <person name="Warren W."/>
            <person name="Wilson R.K."/>
        </authorList>
    </citation>
    <scope>NUCLEOTIDE SEQUENCE [LARGE SCALE GENOMIC DNA]</scope>
    <source>
        <strain evidence="9">IAEA</strain>
    </source>
</reference>
<dbReference type="GO" id="GO:0005929">
    <property type="term" value="C:cilium"/>
    <property type="evidence" value="ECO:0007669"/>
    <property type="project" value="UniProtKB-SubCell"/>
</dbReference>
<evidence type="ECO:0000256" key="5">
    <source>
        <dbReference type="ARBA" id="ARBA00023273"/>
    </source>
</evidence>
<feature type="region of interest" description="Disordered" evidence="6">
    <location>
        <begin position="69"/>
        <end position="99"/>
    </location>
</feature>
<reference evidence="8" key="2">
    <citation type="submission" date="2020-05" db="UniProtKB">
        <authorList>
            <consortium name="EnsemblMetazoa"/>
        </authorList>
    </citation>
    <scope>IDENTIFICATION</scope>
    <source>
        <strain evidence="8">IAEA</strain>
    </source>
</reference>
<dbReference type="PANTHER" id="PTHR21490">
    <property type="entry name" value="ENKURIN-RELATED"/>
    <property type="match status" value="1"/>
</dbReference>
<feature type="compositionally biased region" description="Polar residues" evidence="6">
    <location>
        <begin position="295"/>
        <end position="306"/>
    </location>
</feature>
<dbReference type="PANTHER" id="PTHR21490:SF2">
    <property type="entry name" value="ENKURIN DOMAIN-CONTAINING PROTEIN 1"/>
    <property type="match status" value="1"/>
</dbReference>
<sequence length="426" mass="48818">MAVNIIAPACNILIYTTMAVKTSSSSLRTLNGLFDLPKMNHRRDFLRENKLNLKELQRITANKLMQSKHEKERKLQQLHPKFQKQQEQHVTRRSASKHKVVLESKDGLKGEMQHQSNQQPTRRSYSFHKTAASTKLANNCHDNDRCCLNPASSVKCPRNGSATSASSKFEACDKSIQTEDICDEEFLYEALKKCSLGDFKDNNVCQQHAHENDTPSQLEYNSNGNNNEHRNENLKSAQSYPGLEGSTQLSHLLHNGYAPKSPEPFPAEENNNLGEHMPTINIDQNIVPKLEELSSGRSRQTACSQVSKKKYTGSVQKLGSRDSIRLPRYLQKEKREKEEERLKKLSRDINCPFGHYALTEEERVIALNNAEQKMSSLVQELNHMPMTTETLRIRNRKMEIEKELTKIEFDIRLYSKPKVYVPLPVD</sequence>
<dbReference type="VEuPathDB" id="VectorBase:GPAI044946"/>
<keyword evidence="4" id="KW-0206">Cytoskeleton</keyword>
<dbReference type="Proteomes" id="UP000092445">
    <property type="component" value="Unassembled WGS sequence"/>
</dbReference>
<evidence type="ECO:0000256" key="1">
    <source>
        <dbReference type="ARBA" id="ARBA00004138"/>
    </source>
</evidence>
<accession>A0A1B0AGF6</accession>
<evidence type="ECO:0000256" key="3">
    <source>
        <dbReference type="ARBA" id="ARBA00022490"/>
    </source>
</evidence>
<dbReference type="STRING" id="7398.A0A1B0AGF6"/>